<dbReference type="EMBL" id="UINC01048876">
    <property type="protein sequence ID" value="SVB59955.1"/>
    <property type="molecule type" value="Genomic_DNA"/>
</dbReference>
<protein>
    <submittedName>
        <fullName evidence="1">Uncharacterized protein</fullName>
    </submittedName>
</protein>
<gene>
    <name evidence="1" type="ORF">METZ01_LOCUS212809</name>
</gene>
<organism evidence="1">
    <name type="scientific">marine metagenome</name>
    <dbReference type="NCBI Taxonomy" id="408172"/>
    <lineage>
        <taxon>unclassified sequences</taxon>
        <taxon>metagenomes</taxon>
        <taxon>ecological metagenomes</taxon>
    </lineage>
</organism>
<dbReference type="AlphaFoldDB" id="A0A382FBA1"/>
<reference evidence="1" key="1">
    <citation type="submission" date="2018-05" db="EMBL/GenBank/DDBJ databases">
        <authorList>
            <person name="Lanie J.A."/>
            <person name="Ng W.-L."/>
            <person name="Kazmierczak K.M."/>
            <person name="Andrzejewski T.M."/>
            <person name="Davidsen T.M."/>
            <person name="Wayne K.J."/>
            <person name="Tettelin H."/>
            <person name="Glass J.I."/>
            <person name="Rusch D."/>
            <person name="Podicherti R."/>
            <person name="Tsui H.-C.T."/>
            <person name="Winkler M.E."/>
        </authorList>
    </citation>
    <scope>NUCLEOTIDE SEQUENCE</scope>
</reference>
<proteinExistence type="predicted"/>
<name>A0A382FBA1_9ZZZZ</name>
<evidence type="ECO:0000313" key="1">
    <source>
        <dbReference type="EMBL" id="SVB59955.1"/>
    </source>
</evidence>
<sequence>MMTSYNIIPASLRPVAVLTRCSTD</sequence>
<accession>A0A382FBA1</accession>